<organism evidence="3">
    <name type="scientific">viral metagenome</name>
    <dbReference type="NCBI Taxonomy" id="1070528"/>
    <lineage>
        <taxon>unclassified sequences</taxon>
        <taxon>metagenomes</taxon>
        <taxon>organismal metagenomes</taxon>
    </lineage>
</organism>
<dbReference type="GO" id="GO:0004518">
    <property type="term" value="F:nuclease activity"/>
    <property type="evidence" value="ECO:0007669"/>
    <property type="project" value="UniProtKB-KW"/>
</dbReference>
<keyword evidence="1" id="KW-0540">Nuclease</keyword>
<dbReference type="PANTHER" id="PTHR33607">
    <property type="entry name" value="ENDONUCLEASE-1"/>
    <property type="match status" value="1"/>
</dbReference>
<dbReference type="InterPro" id="IPR044925">
    <property type="entry name" value="His-Me_finger_sf"/>
</dbReference>
<keyword evidence="2" id="KW-0378">Hydrolase</keyword>
<evidence type="ECO:0000256" key="2">
    <source>
        <dbReference type="ARBA" id="ARBA00022801"/>
    </source>
</evidence>
<dbReference type="Pfam" id="PF04231">
    <property type="entry name" value="Endonuclease_1"/>
    <property type="match status" value="1"/>
</dbReference>
<dbReference type="InterPro" id="IPR007346">
    <property type="entry name" value="Endonuclease-I"/>
</dbReference>
<evidence type="ECO:0000313" key="3">
    <source>
        <dbReference type="EMBL" id="QHS84101.1"/>
    </source>
</evidence>
<dbReference type="PANTHER" id="PTHR33607:SF2">
    <property type="entry name" value="ENDONUCLEASE-1"/>
    <property type="match status" value="1"/>
</dbReference>
<proteinExistence type="predicted"/>
<evidence type="ECO:0000256" key="1">
    <source>
        <dbReference type="ARBA" id="ARBA00022722"/>
    </source>
</evidence>
<dbReference type="AlphaFoldDB" id="A0A6C0AXY7"/>
<protein>
    <submittedName>
        <fullName evidence="3">Uncharacterized protein</fullName>
    </submittedName>
</protein>
<accession>A0A6C0AXY7</accession>
<dbReference type="GO" id="GO:0016787">
    <property type="term" value="F:hydrolase activity"/>
    <property type="evidence" value="ECO:0007669"/>
    <property type="project" value="UniProtKB-KW"/>
</dbReference>
<dbReference type="SUPFAM" id="SSF54060">
    <property type="entry name" value="His-Me finger endonucleases"/>
    <property type="match status" value="1"/>
</dbReference>
<sequence length="285" mass="33960">MYIYFMIFSLLYKSIAFNPYIYKTINPSLLRKSISEDLNNNFTKVSWVKAKEILHNELSNMDIYGDNLHSKNVEHIFPQVYYKDSNKKNIMKSDMHNLLLCSEKLNNYRQHFKFVDPSYLQQLEKSDLSSFNIINSNSHKVNDINELISLKNDVIMVNKKKKLFIPSVKSRGSISRSLAYFSTKYNFTQELPNVIDINTMIKWNQDYQVDVNEYHKNIIIYKYHNILNPFIIYPDLINYCFNDITNINIEDLYSNSDNMHTTNYLINQIKEKEYFIEKILKAIKK</sequence>
<reference evidence="3" key="1">
    <citation type="journal article" date="2020" name="Nature">
        <title>Giant virus diversity and host interactions through global metagenomics.</title>
        <authorList>
            <person name="Schulz F."/>
            <person name="Roux S."/>
            <person name="Paez-Espino D."/>
            <person name="Jungbluth S."/>
            <person name="Walsh D.A."/>
            <person name="Denef V.J."/>
            <person name="McMahon K.D."/>
            <person name="Konstantinidis K.T."/>
            <person name="Eloe-Fadrosh E.A."/>
            <person name="Kyrpides N.C."/>
            <person name="Woyke T."/>
        </authorList>
    </citation>
    <scope>NUCLEOTIDE SEQUENCE</scope>
    <source>
        <strain evidence="3">GVMAG-S-ERX555965-48</strain>
    </source>
</reference>
<name>A0A6C0AXY7_9ZZZZ</name>
<dbReference type="EMBL" id="MN738772">
    <property type="protein sequence ID" value="QHS84101.1"/>
    <property type="molecule type" value="Genomic_DNA"/>
</dbReference>